<organism evidence="6 7">
    <name type="scientific">Lentinula raphanica</name>
    <dbReference type="NCBI Taxonomy" id="153919"/>
    <lineage>
        <taxon>Eukaryota</taxon>
        <taxon>Fungi</taxon>
        <taxon>Dikarya</taxon>
        <taxon>Basidiomycota</taxon>
        <taxon>Agaricomycotina</taxon>
        <taxon>Agaricomycetes</taxon>
        <taxon>Agaricomycetidae</taxon>
        <taxon>Agaricales</taxon>
        <taxon>Marasmiineae</taxon>
        <taxon>Omphalotaceae</taxon>
        <taxon>Lentinula</taxon>
    </lineage>
</organism>
<dbReference type="PANTHER" id="PTHR13608">
    <property type="entry name" value="ARMADILLO-LIKE HELICAL DOMAIN-CONTAINING PROTEIN 3"/>
    <property type="match status" value="1"/>
</dbReference>
<dbReference type="PANTHER" id="PTHR13608:SF3">
    <property type="entry name" value="ARMADILLO-LIKE HELICAL DOMAIN-CONTAINING PROTEIN 3"/>
    <property type="match status" value="1"/>
</dbReference>
<comment type="caution">
    <text evidence="6">The sequence shown here is derived from an EMBL/GenBank/DDBJ whole genome shotgun (WGS) entry which is preliminary data.</text>
</comment>
<keyword evidence="7" id="KW-1185">Reference proteome</keyword>
<accession>A0AA38P1Z4</accession>
<dbReference type="InterPro" id="IPR039868">
    <property type="entry name" value="ARMD3-like"/>
</dbReference>
<evidence type="ECO:0000313" key="6">
    <source>
        <dbReference type="EMBL" id="KAJ3834815.1"/>
    </source>
</evidence>
<feature type="domain" description="Armadillo-like helical" evidence="5">
    <location>
        <begin position="377"/>
        <end position="598"/>
    </location>
</feature>
<comment type="subcellular location">
    <subcellularLocation>
        <location evidence="1">Membrane</location>
    </subcellularLocation>
</comment>
<evidence type="ECO:0000256" key="1">
    <source>
        <dbReference type="ARBA" id="ARBA00004370"/>
    </source>
</evidence>
<evidence type="ECO:0000256" key="2">
    <source>
        <dbReference type="ARBA" id="ARBA00022692"/>
    </source>
</evidence>
<reference evidence="6" key="1">
    <citation type="submission" date="2022-08" db="EMBL/GenBank/DDBJ databases">
        <authorList>
            <consortium name="DOE Joint Genome Institute"/>
            <person name="Min B."/>
            <person name="Riley R."/>
            <person name="Sierra-Patev S."/>
            <person name="Naranjo-Ortiz M."/>
            <person name="Looney B."/>
            <person name="Konkel Z."/>
            <person name="Slot J.C."/>
            <person name="Sakamoto Y."/>
            <person name="Steenwyk J.L."/>
            <person name="Rokas A."/>
            <person name="Carro J."/>
            <person name="Camarero S."/>
            <person name="Ferreira P."/>
            <person name="Molpeceres G."/>
            <person name="Ruiz-Duenas F.J."/>
            <person name="Serrano A."/>
            <person name="Henrissat B."/>
            <person name="Drula E."/>
            <person name="Hughes K.W."/>
            <person name="Mata J.L."/>
            <person name="Ishikawa N.K."/>
            <person name="Vargas-Isla R."/>
            <person name="Ushijima S."/>
            <person name="Smith C.A."/>
            <person name="Ahrendt S."/>
            <person name="Andreopoulos W."/>
            <person name="He G."/>
            <person name="Labutti K."/>
            <person name="Lipzen A."/>
            <person name="Ng V."/>
            <person name="Sandor L."/>
            <person name="Barry K."/>
            <person name="Martinez A.T."/>
            <person name="Xiao Y."/>
            <person name="Gibbons J.G."/>
            <person name="Terashima K."/>
            <person name="Hibbett D.S."/>
            <person name="Grigoriev I.V."/>
        </authorList>
    </citation>
    <scope>NUCLEOTIDE SEQUENCE</scope>
    <source>
        <strain evidence="6">TFB9207</strain>
    </source>
</reference>
<evidence type="ECO:0000256" key="4">
    <source>
        <dbReference type="ARBA" id="ARBA00023136"/>
    </source>
</evidence>
<evidence type="ECO:0000256" key="3">
    <source>
        <dbReference type="ARBA" id="ARBA00022989"/>
    </source>
</evidence>
<keyword evidence="4" id="KW-0472">Membrane</keyword>
<keyword evidence="2" id="KW-0812">Transmembrane</keyword>
<dbReference type="GO" id="GO:0016020">
    <property type="term" value="C:membrane"/>
    <property type="evidence" value="ECO:0007669"/>
    <property type="project" value="UniProtKB-SubCell"/>
</dbReference>
<dbReference type="EMBL" id="MU806481">
    <property type="protein sequence ID" value="KAJ3834815.1"/>
    <property type="molecule type" value="Genomic_DNA"/>
</dbReference>
<dbReference type="Pfam" id="PF08427">
    <property type="entry name" value="ARMH3_C"/>
    <property type="match status" value="1"/>
</dbReference>
<evidence type="ECO:0000313" key="7">
    <source>
        <dbReference type="Proteomes" id="UP001163846"/>
    </source>
</evidence>
<sequence>MNLLVTTKFDAIYSRLFQGLLPQQIDPKGDTNKFYSDLLELDVDRTLLEQKLQRLTKEQCYGNLKPVFNSLFSSYIYWARSTQTTKAIHALQSLCILIKSILSKNPTGWEVIQILSGVDVHLKDDNIPAMNRHLAAQLALIFICGIGQMSPGAYFLRIDMYPSITHFISSLEQYTLEAALLLAILANYHRSDASELNLYFKHIKAAEDRVVMHKICRATAYTLDICVKAYQEADMEDSQSTLMSTLGSVFGRFQTHWPPSTKDSVVVPRNSNKQPIEACVSLLPVYELLSNNPIFSSVLTTKNGSGSTGLLFTSLSLSSYLLVHANSTSSPRSLAYANLSLTWLLLLSTNSQVMESLTQPATSYPVHTCRQKQPLLPNPSSDQRPVCALLDCCVLWIRHNLNKRLEVQSYIHCVWICQHVISFLVEAGIRLNYYWKELWSCILLLLEFLANKLDGLYTTGGVEKLVQETIVLLNICLSGCSSFLPSPHAIHELIYELVHGYEIIQKQAGLLRTLALSSSVSIPEPQTKAPSQLLTSMLETVGHYKTKIALVGKISATQAMQTVAREIDRDGLYGVTEAQHIVLPKRSNEIFGFARYGSADILAWLSSYER</sequence>
<evidence type="ECO:0000259" key="5">
    <source>
        <dbReference type="SMART" id="SM01158"/>
    </source>
</evidence>
<dbReference type="AlphaFoldDB" id="A0AA38P1Z4"/>
<proteinExistence type="predicted"/>
<dbReference type="Proteomes" id="UP001163846">
    <property type="component" value="Unassembled WGS sequence"/>
</dbReference>
<dbReference type="InterPro" id="IPR013636">
    <property type="entry name" value="ARMH3_C"/>
</dbReference>
<keyword evidence="3" id="KW-1133">Transmembrane helix</keyword>
<dbReference type="SMART" id="SM01158">
    <property type="entry name" value="DUF1741"/>
    <property type="match status" value="1"/>
</dbReference>
<gene>
    <name evidence="6" type="ORF">F5878DRAFT_727952</name>
</gene>
<protein>
    <recommendedName>
        <fullName evidence="5">Armadillo-like helical domain-containing protein</fullName>
    </recommendedName>
</protein>
<dbReference type="GO" id="GO:0005829">
    <property type="term" value="C:cytosol"/>
    <property type="evidence" value="ECO:0007669"/>
    <property type="project" value="TreeGrafter"/>
</dbReference>
<name>A0AA38P1Z4_9AGAR</name>